<dbReference type="OrthoDB" id="64353at2759"/>
<gene>
    <name evidence="1" type="ORF">JAAARDRAFT_197715</name>
</gene>
<accession>A0A067PSE4</accession>
<keyword evidence="2" id="KW-1185">Reference proteome</keyword>
<evidence type="ECO:0000313" key="2">
    <source>
        <dbReference type="Proteomes" id="UP000027265"/>
    </source>
</evidence>
<reference evidence="2" key="1">
    <citation type="journal article" date="2014" name="Proc. Natl. Acad. Sci. U.S.A.">
        <title>Extensive sampling of basidiomycete genomes demonstrates inadequacy of the white-rot/brown-rot paradigm for wood decay fungi.</title>
        <authorList>
            <person name="Riley R."/>
            <person name="Salamov A.A."/>
            <person name="Brown D.W."/>
            <person name="Nagy L.G."/>
            <person name="Floudas D."/>
            <person name="Held B.W."/>
            <person name="Levasseur A."/>
            <person name="Lombard V."/>
            <person name="Morin E."/>
            <person name="Otillar R."/>
            <person name="Lindquist E.A."/>
            <person name="Sun H."/>
            <person name="LaButti K.M."/>
            <person name="Schmutz J."/>
            <person name="Jabbour D."/>
            <person name="Luo H."/>
            <person name="Baker S.E."/>
            <person name="Pisabarro A.G."/>
            <person name="Walton J.D."/>
            <person name="Blanchette R.A."/>
            <person name="Henrissat B."/>
            <person name="Martin F."/>
            <person name="Cullen D."/>
            <person name="Hibbett D.S."/>
            <person name="Grigoriev I.V."/>
        </authorList>
    </citation>
    <scope>NUCLEOTIDE SEQUENCE [LARGE SCALE GENOMIC DNA]</scope>
    <source>
        <strain evidence="2">MUCL 33604</strain>
    </source>
</reference>
<dbReference type="InParanoid" id="A0A067PSE4"/>
<evidence type="ECO:0000313" key="1">
    <source>
        <dbReference type="EMBL" id="KDQ53246.1"/>
    </source>
</evidence>
<dbReference type="EMBL" id="KL197735">
    <property type="protein sequence ID" value="KDQ53246.1"/>
    <property type="molecule type" value="Genomic_DNA"/>
</dbReference>
<dbReference type="AlphaFoldDB" id="A0A067PSE4"/>
<sequence>MATELIPELVKLDVYIQVDVPLRHHYTDEGPSVGDSPQVYMHHISGGSKLVFELISKLAFPVSSASPPIAMYTYYTYGSGPSLPTSFPTAFSAPCTKFAVAGQEGMVVVWDVKNSEPMKTF</sequence>
<name>A0A067PSE4_9AGAM</name>
<protein>
    <submittedName>
        <fullName evidence="1">Uncharacterized protein</fullName>
    </submittedName>
</protein>
<organism evidence="1 2">
    <name type="scientific">Jaapia argillacea MUCL 33604</name>
    <dbReference type="NCBI Taxonomy" id="933084"/>
    <lineage>
        <taxon>Eukaryota</taxon>
        <taxon>Fungi</taxon>
        <taxon>Dikarya</taxon>
        <taxon>Basidiomycota</taxon>
        <taxon>Agaricomycotina</taxon>
        <taxon>Agaricomycetes</taxon>
        <taxon>Agaricomycetidae</taxon>
        <taxon>Jaapiales</taxon>
        <taxon>Jaapiaceae</taxon>
        <taxon>Jaapia</taxon>
    </lineage>
</organism>
<dbReference type="HOGENOM" id="CLU_2038417_0_0_1"/>
<proteinExistence type="predicted"/>
<dbReference type="Proteomes" id="UP000027265">
    <property type="component" value="Unassembled WGS sequence"/>
</dbReference>